<dbReference type="GO" id="GO:0030286">
    <property type="term" value="C:dynein complex"/>
    <property type="evidence" value="ECO:0007669"/>
    <property type="project" value="InterPro"/>
</dbReference>
<dbReference type="Gene3D" id="3.10.490.20">
    <property type="match status" value="1"/>
</dbReference>
<dbReference type="GO" id="GO:0007018">
    <property type="term" value="P:microtubule-based movement"/>
    <property type="evidence" value="ECO:0007669"/>
    <property type="project" value="InterPro"/>
</dbReference>
<evidence type="ECO:0000259" key="1">
    <source>
        <dbReference type="Pfam" id="PF18199"/>
    </source>
</evidence>
<dbReference type="AlphaFoldDB" id="A0AAV7MAF4"/>
<proteinExistence type="predicted"/>
<evidence type="ECO:0000313" key="3">
    <source>
        <dbReference type="Proteomes" id="UP001066276"/>
    </source>
</evidence>
<gene>
    <name evidence="2" type="ORF">NDU88_005592</name>
</gene>
<organism evidence="2 3">
    <name type="scientific">Pleurodeles waltl</name>
    <name type="common">Iberian ribbed newt</name>
    <dbReference type="NCBI Taxonomy" id="8319"/>
    <lineage>
        <taxon>Eukaryota</taxon>
        <taxon>Metazoa</taxon>
        <taxon>Chordata</taxon>
        <taxon>Craniata</taxon>
        <taxon>Vertebrata</taxon>
        <taxon>Euteleostomi</taxon>
        <taxon>Amphibia</taxon>
        <taxon>Batrachia</taxon>
        <taxon>Caudata</taxon>
        <taxon>Salamandroidea</taxon>
        <taxon>Salamandridae</taxon>
        <taxon>Pleurodelinae</taxon>
        <taxon>Pleurodeles</taxon>
    </lineage>
</organism>
<dbReference type="GO" id="GO:0045505">
    <property type="term" value="F:dynein intermediate chain binding"/>
    <property type="evidence" value="ECO:0007669"/>
    <property type="project" value="InterPro"/>
</dbReference>
<dbReference type="PANTHER" id="PTHR46961">
    <property type="entry name" value="DYNEIN HEAVY CHAIN 1, AXONEMAL-LIKE PROTEIN"/>
    <property type="match status" value="1"/>
</dbReference>
<evidence type="ECO:0000313" key="2">
    <source>
        <dbReference type="EMBL" id="KAJ1100507.1"/>
    </source>
</evidence>
<name>A0AAV7MAF4_PLEWA</name>
<reference evidence="2" key="1">
    <citation type="journal article" date="2022" name="bioRxiv">
        <title>Sequencing and chromosome-scale assembly of the giantPleurodeles waltlgenome.</title>
        <authorList>
            <person name="Brown T."/>
            <person name="Elewa A."/>
            <person name="Iarovenko S."/>
            <person name="Subramanian E."/>
            <person name="Araus A.J."/>
            <person name="Petzold A."/>
            <person name="Susuki M."/>
            <person name="Suzuki K.-i.T."/>
            <person name="Hayashi T."/>
            <person name="Toyoda A."/>
            <person name="Oliveira C."/>
            <person name="Osipova E."/>
            <person name="Leigh N.D."/>
            <person name="Simon A."/>
            <person name="Yun M.H."/>
        </authorList>
    </citation>
    <scope>NUCLEOTIDE SEQUENCE</scope>
    <source>
        <strain evidence="2">20211129_DDA</strain>
        <tissue evidence="2">Liver</tissue>
    </source>
</reference>
<dbReference type="InterPro" id="IPR041228">
    <property type="entry name" value="Dynein_C"/>
</dbReference>
<dbReference type="FunFam" id="1.20.1270.280:FF:000008">
    <property type="entry name" value="Dynein axonemal heavy chain 11"/>
    <property type="match status" value="1"/>
</dbReference>
<keyword evidence="3" id="KW-1185">Reference proteome</keyword>
<dbReference type="PANTHER" id="PTHR46961:SF14">
    <property type="entry name" value="DYNEIN HEAVY CHAIN 11, AXONEMAL"/>
    <property type="match status" value="1"/>
</dbReference>
<accession>A0AAV7MAF4</accession>
<dbReference type="InterPro" id="IPR043160">
    <property type="entry name" value="Dynein_C_barrel"/>
</dbReference>
<dbReference type="Pfam" id="PF18199">
    <property type="entry name" value="Dynein_C"/>
    <property type="match status" value="1"/>
</dbReference>
<dbReference type="GO" id="GO:0051959">
    <property type="term" value="F:dynein light intermediate chain binding"/>
    <property type="evidence" value="ECO:0007669"/>
    <property type="project" value="InterPro"/>
</dbReference>
<dbReference type="Proteomes" id="UP001066276">
    <property type="component" value="Chromosome 10"/>
</dbReference>
<dbReference type="InterPro" id="IPR026983">
    <property type="entry name" value="DHC"/>
</dbReference>
<sequence length="291" mass="33643">MHPLLLLSFKFENDLMLAPGFLAPPNLDYTGYHKYIDEMLPVESPVLYGLHPNAEIEFLTVTSENLFRALLEMQPSDALIGEGTGQSVEEKVKNVLDDILEKLPEEFSIMEIMQKTTERSPYILVCFQECERMNNLIREIRRSLKELNLGLKGELTISADMESQHSSLFYDNVPDSWTKLSYPSTQGLAQWITDLLLRCRELDIWTQDLVLPAVVWLPGFFNPQSFLTAIMQSMARKNEWPLDKMCLTVDVTKKTKEDYGHPPREGAYICGLFMEEHTPLRHQEKLRLMIR</sequence>
<dbReference type="Gene3D" id="1.20.1270.280">
    <property type="match status" value="1"/>
</dbReference>
<protein>
    <recommendedName>
        <fullName evidence="1">Dynein heavy chain C-terminal domain-containing protein</fullName>
    </recommendedName>
</protein>
<dbReference type="EMBL" id="JANPWB010000014">
    <property type="protein sequence ID" value="KAJ1100507.1"/>
    <property type="molecule type" value="Genomic_DNA"/>
</dbReference>
<comment type="caution">
    <text evidence="2">The sequence shown here is derived from an EMBL/GenBank/DDBJ whole genome shotgun (WGS) entry which is preliminary data.</text>
</comment>
<feature type="domain" description="Dynein heavy chain C-terminal" evidence="1">
    <location>
        <begin position="62"/>
        <end position="275"/>
    </location>
</feature>